<feature type="non-terminal residue" evidence="2">
    <location>
        <position position="59"/>
    </location>
</feature>
<protein>
    <submittedName>
        <fullName evidence="2">Uncharacterized protein</fullName>
    </submittedName>
</protein>
<gene>
    <name evidence="2" type="ORF">S03H2_50077</name>
</gene>
<name>X1GYA7_9ZZZZ</name>
<dbReference type="EMBL" id="BARU01031683">
    <property type="protein sequence ID" value="GAH62911.1"/>
    <property type="molecule type" value="Genomic_DNA"/>
</dbReference>
<accession>X1GYA7</accession>
<comment type="caution">
    <text evidence="2">The sequence shown here is derived from an EMBL/GenBank/DDBJ whole genome shotgun (WGS) entry which is preliminary data.</text>
</comment>
<proteinExistence type="predicted"/>
<evidence type="ECO:0000256" key="1">
    <source>
        <dbReference type="SAM" id="MobiDB-lite"/>
    </source>
</evidence>
<evidence type="ECO:0000313" key="2">
    <source>
        <dbReference type="EMBL" id="GAH62911.1"/>
    </source>
</evidence>
<reference evidence="2" key="1">
    <citation type="journal article" date="2014" name="Front. Microbiol.">
        <title>High frequency of phylogenetically diverse reductive dehalogenase-homologous genes in deep subseafloor sedimentary metagenomes.</title>
        <authorList>
            <person name="Kawai M."/>
            <person name="Futagami T."/>
            <person name="Toyoda A."/>
            <person name="Takaki Y."/>
            <person name="Nishi S."/>
            <person name="Hori S."/>
            <person name="Arai W."/>
            <person name="Tsubouchi T."/>
            <person name="Morono Y."/>
            <person name="Uchiyama I."/>
            <person name="Ito T."/>
            <person name="Fujiyama A."/>
            <person name="Inagaki F."/>
            <person name="Takami H."/>
        </authorList>
    </citation>
    <scope>NUCLEOTIDE SEQUENCE</scope>
    <source>
        <strain evidence="2">Expedition CK06-06</strain>
    </source>
</reference>
<sequence>MNSPRSLSLHAGRQKRQQRTPTEKRRWLVLAITLVLALALRIYRIDAQSIWYDEGWSIH</sequence>
<dbReference type="AlphaFoldDB" id="X1GYA7"/>
<feature type="region of interest" description="Disordered" evidence="1">
    <location>
        <begin position="1"/>
        <end position="22"/>
    </location>
</feature>
<organism evidence="2">
    <name type="scientific">marine sediment metagenome</name>
    <dbReference type="NCBI Taxonomy" id="412755"/>
    <lineage>
        <taxon>unclassified sequences</taxon>
        <taxon>metagenomes</taxon>
        <taxon>ecological metagenomes</taxon>
    </lineage>
</organism>